<sequence>MATFWSHSYVYWIAIFTTTSIIVLLSVSSMQSIDSELGGLVRDSNMDSRLDTRPLNAFPWVLNGLVESWISIKRVQELIDLPDLDFDSYYDPPVKDNSAVDLANESPVLLQLKNANFEYNSN</sequence>
<reference evidence="2" key="2">
    <citation type="submission" date="2020-05" db="UniProtKB">
        <authorList>
            <consortium name="EnsemblMetazoa"/>
        </authorList>
    </citation>
    <scope>IDENTIFICATION</scope>
    <source>
        <strain evidence="2">IAEA</strain>
    </source>
</reference>
<dbReference type="STRING" id="67801.A0A1B0AQ03"/>
<keyword evidence="1" id="KW-0812">Transmembrane</keyword>
<dbReference type="AlphaFoldDB" id="A0A1B0AQ03"/>
<keyword evidence="3" id="KW-1185">Reference proteome</keyword>
<name>A0A1B0AQ03_9MUSC</name>
<evidence type="ECO:0000256" key="1">
    <source>
        <dbReference type="SAM" id="Phobius"/>
    </source>
</evidence>
<accession>A0A1B0AQ03</accession>
<proteinExistence type="predicted"/>
<dbReference type="EnsemblMetazoa" id="GPPI004384-RA">
    <property type="protein sequence ID" value="GPPI004384-PA"/>
    <property type="gene ID" value="GPPI004384"/>
</dbReference>
<keyword evidence="1" id="KW-0472">Membrane</keyword>
<evidence type="ECO:0000313" key="2">
    <source>
        <dbReference type="EnsemblMetazoa" id="GPPI004384-PA"/>
    </source>
</evidence>
<dbReference type="Proteomes" id="UP000092460">
    <property type="component" value="Unassembled WGS sequence"/>
</dbReference>
<organism evidence="2 3">
    <name type="scientific">Glossina palpalis gambiensis</name>
    <dbReference type="NCBI Taxonomy" id="67801"/>
    <lineage>
        <taxon>Eukaryota</taxon>
        <taxon>Metazoa</taxon>
        <taxon>Ecdysozoa</taxon>
        <taxon>Arthropoda</taxon>
        <taxon>Hexapoda</taxon>
        <taxon>Insecta</taxon>
        <taxon>Pterygota</taxon>
        <taxon>Neoptera</taxon>
        <taxon>Endopterygota</taxon>
        <taxon>Diptera</taxon>
        <taxon>Brachycera</taxon>
        <taxon>Muscomorpha</taxon>
        <taxon>Hippoboscoidea</taxon>
        <taxon>Glossinidae</taxon>
        <taxon>Glossina</taxon>
    </lineage>
</organism>
<dbReference type="EMBL" id="JXJN01001628">
    <property type="status" value="NOT_ANNOTATED_CDS"/>
    <property type="molecule type" value="Genomic_DNA"/>
</dbReference>
<dbReference type="VEuPathDB" id="VectorBase:GPPI004384"/>
<feature type="transmembrane region" description="Helical" evidence="1">
    <location>
        <begin position="6"/>
        <end position="27"/>
    </location>
</feature>
<protein>
    <submittedName>
        <fullName evidence="2">Uncharacterized protein</fullName>
    </submittedName>
</protein>
<keyword evidence="1" id="KW-1133">Transmembrane helix</keyword>
<evidence type="ECO:0000313" key="3">
    <source>
        <dbReference type="Proteomes" id="UP000092460"/>
    </source>
</evidence>
<reference evidence="3" key="1">
    <citation type="submission" date="2015-01" db="EMBL/GenBank/DDBJ databases">
        <authorList>
            <person name="Aksoy S."/>
            <person name="Warren W."/>
            <person name="Wilson R.K."/>
        </authorList>
    </citation>
    <scope>NUCLEOTIDE SEQUENCE [LARGE SCALE GENOMIC DNA]</scope>
    <source>
        <strain evidence="3">IAEA</strain>
    </source>
</reference>